<organism evidence="4 5">
    <name type="scientific">Paraglomus occultum</name>
    <dbReference type="NCBI Taxonomy" id="144539"/>
    <lineage>
        <taxon>Eukaryota</taxon>
        <taxon>Fungi</taxon>
        <taxon>Fungi incertae sedis</taxon>
        <taxon>Mucoromycota</taxon>
        <taxon>Glomeromycotina</taxon>
        <taxon>Glomeromycetes</taxon>
        <taxon>Paraglomerales</taxon>
        <taxon>Paraglomeraceae</taxon>
        <taxon>Paraglomus</taxon>
    </lineage>
</organism>
<gene>
    <name evidence="4" type="ORF">POCULU_LOCUS4304</name>
</gene>
<feature type="region of interest" description="Disordered" evidence="2">
    <location>
        <begin position="143"/>
        <end position="180"/>
    </location>
</feature>
<evidence type="ECO:0000256" key="1">
    <source>
        <dbReference type="PROSITE-ProRule" id="PRU00047"/>
    </source>
</evidence>
<evidence type="ECO:0000256" key="2">
    <source>
        <dbReference type="SAM" id="MobiDB-lite"/>
    </source>
</evidence>
<evidence type="ECO:0000313" key="4">
    <source>
        <dbReference type="EMBL" id="CAG8536184.1"/>
    </source>
</evidence>
<dbReference type="SMART" id="SM00343">
    <property type="entry name" value="ZnF_C2HC"/>
    <property type="match status" value="2"/>
</dbReference>
<dbReference type="Pfam" id="PF00098">
    <property type="entry name" value="zf-CCHC"/>
    <property type="match status" value="1"/>
</dbReference>
<dbReference type="GO" id="GO:0008270">
    <property type="term" value="F:zinc ion binding"/>
    <property type="evidence" value="ECO:0007669"/>
    <property type="project" value="UniProtKB-KW"/>
</dbReference>
<keyword evidence="1" id="KW-0863">Zinc-finger</keyword>
<sequence length="335" mass="37706">MNSDEELYEETLRYENEIYRDPLDHEISDRLSLTDTSSLSTIQSSSPSSLFNTPSKVRAETTFDGSFETPSRTSLASQSSIRSQSQIQPASSRSSYYLLKTSSSSSSSPSSPPRANLNFSEIEESKYGINHAHVRMQIDNPIYIPGDGDNPIYIPGDEDTDEGEDNDEGEGERQEEREEINEGEIEVLDAEEPFAIQLISATNTTTSTDAIDLSEEFDGPPVKKSNRYFMLNHCPLCKQLGHLKINCSRNRKINQSAVRSANKLEDVWRKYKYEVDCDFDKNVRSFCYTCGVRGHFGDECKSTSTGYSAFSKYHITKAEKHIMDLREKAKEAIAG</sequence>
<accession>A0A9N9FIB7</accession>
<keyword evidence="1" id="KW-0479">Metal-binding</keyword>
<dbReference type="PROSITE" id="PS50158">
    <property type="entry name" value="ZF_CCHC"/>
    <property type="match status" value="1"/>
</dbReference>
<feature type="region of interest" description="Disordered" evidence="2">
    <location>
        <begin position="35"/>
        <end position="93"/>
    </location>
</feature>
<comment type="caution">
    <text evidence="4">The sequence shown here is derived from an EMBL/GenBank/DDBJ whole genome shotgun (WGS) entry which is preliminary data.</text>
</comment>
<feature type="compositionally biased region" description="Low complexity" evidence="2">
    <location>
        <begin position="71"/>
        <end position="93"/>
    </location>
</feature>
<dbReference type="InterPro" id="IPR001878">
    <property type="entry name" value="Znf_CCHC"/>
</dbReference>
<dbReference type="OrthoDB" id="7608935at2759"/>
<dbReference type="GO" id="GO:0003676">
    <property type="term" value="F:nucleic acid binding"/>
    <property type="evidence" value="ECO:0007669"/>
    <property type="project" value="InterPro"/>
</dbReference>
<evidence type="ECO:0000313" key="5">
    <source>
        <dbReference type="Proteomes" id="UP000789572"/>
    </source>
</evidence>
<name>A0A9N9FIB7_9GLOM</name>
<protein>
    <submittedName>
        <fullName evidence="4">10572_t:CDS:1</fullName>
    </submittedName>
</protein>
<feature type="domain" description="CCHC-type" evidence="3">
    <location>
        <begin position="287"/>
        <end position="302"/>
    </location>
</feature>
<dbReference type="Proteomes" id="UP000789572">
    <property type="component" value="Unassembled WGS sequence"/>
</dbReference>
<dbReference type="EMBL" id="CAJVPJ010000548">
    <property type="protein sequence ID" value="CAG8536184.1"/>
    <property type="molecule type" value="Genomic_DNA"/>
</dbReference>
<reference evidence="4" key="1">
    <citation type="submission" date="2021-06" db="EMBL/GenBank/DDBJ databases">
        <authorList>
            <person name="Kallberg Y."/>
            <person name="Tangrot J."/>
            <person name="Rosling A."/>
        </authorList>
    </citation>
    <scope>NUCLEOTIDE SEQUENCE</scope>
    <source>
        <strain evidence="4">IA702</strain>
    </source>
</reference>
<keyword evidence="1" id="KW-0862">Zinc</keyword>
<evidence type="ECO:0000259" key="3">
    <source>
        <dbReference type="PROSITE" id="PS50158"/>
    </source>
</evidence>
<dbReference type="AlphaFoldDB" id="A0A9N9FIB7"/>
<proteinExistence type="predicted"/>
<dbReference type="Gene3D" id="4.10.60.10">
    <property type="entry name" value="Zinc finger, CCHC-type"/>
    <property type="match status" value="1"/>
</dbReference>
<feature type="compositionally biased region" description="Acidic residues" evidence="2">
    <location>
        <begin position="156"/>
        <end position="170"/>
    </location>
</feature>
<keyword evidence="5" id="KW-1185">Reference proteome</keyword>
<feature type="compositionally biased region" description="Low complexity" evidence="2">
    <location>
        <begin position="35"/>
        <end position="49"/>
    </location>
</feature>